<reference evidence="4 5" key="1">
    <citation type="submission" date="2014-06" db="EMBL/GenBank/DDBJ databases">
        <title>Evolutionary Origins and Diversification of the Mycorrhizal Mutualists.</title>
        <authorList>
            <consortium name="DOE Joint Genome Institute"/>
            <consortium name="Mycorrhizal Genomics Consortium"/>
            <person name="Kohler A."/>
            <person name="Kuo A."/>
            <person name="Nagy L.G."/>
            <person name="Floudas D."/>
            <person name="Copeland A."/>
            <person name="Barry K.W."/>
            <person name="Cichocki N."/>
            <person name="Veneault-Fourrey C."/>
            <person name="LaButti K."/>
            <person name="Lindquist E.A."/>
            <person name="Lipzen A."/>
            <person name="Lundell T."/>
            <person name="Morin E."/>
            <person name="Murat C."/>
            <person name="Riley R."/>
            <person name="Ohm R."/>
            <person name="Sun H."/>
            <person name="Tunlid A."/>
            <person name="Henrissat B."/>
            <person name="Grigoriev I.V."/>
            <person name="Hibbett D.S."/>
            <person name="Martin F."/>
        </authorList>
    </citation>
    <scope>NUCLEOTIDE SEQUENCE [LARGE SCALE GENOMIC DNA]</scope>
    <source>
        <strain evidence="4 5">SS14</strain>
    </source>
</reference>
<keyword evidence="2" id="KW-1133">Transmembrane helix</keyword>
<organism evidence="4 5">
    <name type="scientific">Sphaerobolus stellatus (strain SS14)</name>
    <dbReference type="NCBI Taxonomy" id="990650"/>
    <lineage>
        <taxon>Eukaryota</taxon>
        <taxon>Fungi</taxon>
        <taxon>Dikarya</taxon>
        <taxon>Basidiomycota</taxon>
        <taxon>Agaricomycotina</taxon>
        <taxon>Agaricomycetes</taxon>
        <taxon>Phallomycetidae</taxon>
        <taxon>Geastrales</taxon>
        <taxon>Sphaerobolaceae</taxon>
        <taxon>Sphaerobolus</taxon>
    </lineage>
</organism>
<gene>
    <name evidence="4" type="ORF">M422DRAFT_269005</name>
</gene>
<evidence type="ECO:0000256" key="1">
    <source>
        <dbReference type="SAM" id="MobiDB-lite"/>
    </source>
</evidence>
<accession>A0A0C9UWN0</accession>
<evidence type="ECO:0000313" key="4">
    <source>
        <dbReference type="EMBL" id="KIJ29565.1"/>
    </source>
</evidence>
<keyword evidence="2" id="KW-0812">Transmembrane</keyword>
<keyword evidence="2" id="KW-0472">Membrane</keyword>
<evidence type="ECO:0000313" key="5">
    <source>
        <dbReference type="Proteomes" id="UP000054279"/>
    </source>
</evidence>
<feature type="compositionally biased region" description="Polar residues" evidence="1">
    <location>
        <begin position="337"/>
        <end position="350"/>
    </location>
</feature>
<evidence type="ECO:0000259" key="3">
    <source>
        <dbReference type="Pfam" id="PF14214"/>
    </source>
</evidence>
<name>A0A0C9UWN0_SPHS4</name>
<dbReference type="AlphaFoldDB" id="A0A0C9UWN0"/>
<sequence>MPHNEWSNIIPATWTTAVSSALLQHNRFTRELHFMSNLSTQECPNAHLILNNGGVGKIAAILRLDNTAASNYTPRSMAIQKMDNSISQIGSISRLWKPLAYPRLFPHEEYLHGDSTVTQIWHYRSHLLREQIFKIFRRLANEYMVDMWTREVNCRLADIRINRIRIRQEDAELMGVVKVETSSNICIPTSFLGGHEWSSEQVSDALSIAAVMGNPSFFIMETVNPNWPEVTSQLRPGQTWADIPAVVIWVFYACLSTIMLALSTMFPNAGLPIYKISMIGFQKRGLPHAHILLKFHVDCIMAEDINAVVSAELPTSEEDAILVRNWMVHKHRAHTSSTLSGCQQQSNTGKSPAFDSHTHFRREQPSTIKVKSNIGEDIQGMKWS</sequence>
<dbReference type="InterPro" id="IPR025476">
    <property type="entry name" value="Helitron_helicase-like"/>
</dbReference>
<keyword evidence="5" id="KW-1185">Reference proteome</keyword>
<dbReference type="HOGENOM" id="CLU_719952_0_0_1"/>
<protein>
    <submittedName>
        <fullName evidence="4">Unplaced genomic scaffold SPHSTscaffold_205, whole genome shotgun sequence</fullName>
    </submittedName>
</protein>
<feature type="transmembrane region" description="Helical" evidence="2">
    <location>
        <begin position="249"/>
        <end position="274"/>
    </location>
</feature>
<dbReference type="EMBL" id="KN837280">
    <property type="protein sequence ID" value="KIJ29565.1"/>
    <property type="molecule type" value="Genomic_DNA"/>
</dbReference>
<dbReference type="OrthoDB" id="3366231at2759"/>
<dbReference type="Pfam" id="PF14214">
    <property type="entry name" value="Helitron_like_N"/>
    <property type="match status" value="1"/>
</dbReference>
<evidence type="ECO:0000256" key="2">
    <source>
        <dbReference type="SAM" id="Phobius"/>
    </source>
</evidence>
<feature type="region of interest" description="Disordered" evidence="1">
    <location>
        <begin position="337"/>
        <end position="384"/>
    </location>
</feature>
<feature type="domain" description="Helitron helicase-like" evidence="3">
    <location>
        <begin position="129"/>
        <end position="293"/>
    </location>
</feature>
<proteinExistence type="predicted"/>
<dbReference type="Proteomes" id="UP000054279">
    <property type="component" value="Unassembled WGS sequence"/>
</dbReference>